<organism evidence="3 4">
    <name type="scientific">Amycolatopsis antarctica</name>
    <dbReference type="NCBI Taxonomy" id="1854586"/>
    <lineage>
        <taxon>Bacteria</taxon>
        <taxon>Bacillati</taxon>
        <taxon>Actinomycetota</taxon>
        <taxon>Actinomycetes</taxon>
        <taxon>Pseudonocardiales</taxon>
        <taxon>Pseudonocardiaceae</taxon>
        <taxon>Amycolatopsis</taxon>
    </lineage>
</organism>
<comment type="similarity">
    <text evidence="1">Belongs to the RelE toxin family.</text>
</comment>
<evidence type="ECO:0000256" key="2">
    <source>
        <dbReference type="ARBA" id="ARBA00022649"/>
    </source>
</evidence>
<dbReference type="NCBIfam" id="TIGR02385">
    <property type="entry name" value="RelE_StbE"/>
    <property type="match status" value="1"/>
</dbReference>
<protein>
    <recommendedName>
        <fullName evidence="5">Plasmid stabilization protein</fullName>
    </recommendedName>
</protein>
<evidence type="ECO:0000256" key="1">
    <source>
        <dbReference type="ARBA" id="ARBA00006226"/>
    </source>
</evidence>
<dbReference type="InParanoid" id="A0A263CUU7"/>
<dbReference type="SUPFAM" id="SSF143011">
    <property type="entry name" value="RelE-like"/>
    <property type="match status" value="1"/>
</dbReference>
<dbReference type="Pfam" id="PF05016">
    <property type="entry name" value="ParE_toxin"/>
    <property type="match status" value="1"/>
</dbReference>
<dbReference type="PANTHER" id="PTHR35601">
    <property type="entry name" value="TOXIN RELE"/>
    <property type="match status" value="1"/>
</dbReference>
<proteinExistence type="inferred from homology"/>
<evidence type="ECO:0000313" key="3">
    <source>
        <dbReference type="EMBL" id="OZM69884.1"/>
    </source>
</evidence>
<accession>A0A263CUU7</accession>
<comment type="caution">
    <text evidence="3">The sequence shown here is derived from an EMBL/GenBank/DDBJ whole genome shotgun (WGS) entry which is preliminary data.</text>
</comment>
<dbReference type="AlphaFoldDB" id="A0A263CUU7"/>
<evidence type="ECO:0008006" key="5">
    <source>
        <dbReference type="Google" id="ProtNLM"/>
    </source>
</evidence>
<dbReference type="InterPro" id="IPR007712">
    <property type="entry name" value="RelE/ParE_toxin"/>
</dbReference>
<dbReference type="EMBL" id="NKYE01000032">
    <property type="protein sequence ID" value="OZM69884.1"/>
    <property type="molecule type" value="Genomic_DNA"/>
</dbReference>
<keyword evidence="4" id="KW-1185">Reference proteome</keyword>
<gene>
    <name evidence="3" type="ORF">CFN78_28075</name>
</gene>
<dbReference type="RefSeq" id="WP_094866344.1">
    <property type="nucleotide sequence ID" value="NZ_NKYE01000032.1"/>
</dbReference>
<dbReference type="Proteomes" id="UP000242444">
    <property type="component" value="Unassembled WGS sequence"/>
</dbReference>
<dbReference type="PANTHER" id="PTHR35601:SF1">
    <property type="entry name" value="TOXIN RELE"/>
    <property type="match status" value="1"/>
</dbReference>
<dbReference type="OrthoDB" id="5326046at2"/>
<keyword evidence="2" id="KW-1277">Toxin-antitoxin system</keyword>
<evidence type="ECO:0000313" key="4">
    <source>
        <dbReference type="Proteomes" id="UP000242444"/>
    </source>
</evidence>
<sequence length="89" mass="10237">MNPPFSVELTTSAFRSLRKLDKPARRRVQEAIDALQHEPRPAGVRALQGQPGLCRIRTGDYRIIYVVRDSELVVLVVDVGHRREIYRNL</sequence>
<name>A0A263CUU7_9PSEU</name>
<reference evidence="3 4" key="1">
    <citation type="submission" date="2017-07" db="EMBL/GenBank/DDBJ databases">
        <title>Amycolatopsis antarcticus sp. nov., isolated from the surface of an Antarcticus brown macroalga.</title>
        <authorList>
            <person name="Wang J."/>
            <person name="Leiva S."/>
            <person name="Huang J."/>
            <person name="Huang Y."/>
        </authorList>
    </citation>
    <scope>NUCLEOTIDE SEQUENCE [LARGE SCALE GENOMIC DNA]</scope>
    <source>
        <strain evidence="3 4">AU-G6</strain>
    </source>
</reference>
<dbReference type="Gene3D" id="3.30.2310.20">
    <property type="entry name" value="RelE-like"/>
    <property type="match status" value="1"/>
</dbReference>
<dbReference type="InterPro" id="IPR035093">
    <property type="entry name" value="RelE/ParE_toxin_dom_sf"/>
</dbReference>